<gene>
    <name evidence="12" type="primary">LOC113509915</name>
</gene>
<dbReference type="Pfam" id="PF02949">
    <property type="entry name" value="7tm_6"/>
    <property type="match status" value="1"/>
</dbReference>
<accession>A0A6J1WF59</accession>
<feature type="transmembrane region" description="Helical" evidence="10">
    <location>
        <begin position="188"/>
        <end position="206"/>
    </location>
</feature>
<dbReference type="GO" id="GO:0005549">
    <property type="term" value="F:odorant binding"/>
    <property type="evidence" value="ECO:0007669"/>
    <property type="project" value="InterPro"/>
</dbReference>
<feature type="transmembrane region" description="Helical" evidence="10">
    <location>
        <begin position="263"/>
        <end position="284"/>
    </location>
</feature>
<keyword evidence="9 10" id="KW-0807">Transducer</keyword>
<dbReference type="PANTHER" id="PTHR21137:SF35">
    <property type="entry name" value="ODORANT RECEPTOR 19A-RELATED"/>
    <property type="match status" value="1"/>
</dbReference>
<evidence type="ECO:0000256" key="5">
    <source>
        <dbReference type="ARBA" id="ARBA00022725"/>
    </source>
</evidence>
<evidence type="ECO:0000256" key="10">
    <source>
        <dbReference type="RuleBase" id="RU351113"/>
    </source>
</evidence>
<dbReference type="InParanoid" id="A0A6J1WF59"/>
<evidence type="ECO:0000313" key="11">
    <source>
        <dbReference type="Proteomes" id="UP001652740"/>
    </source>
</evidence>
<keyword evidence="8 10" id="KW-0675">Receptor</keyword>
<dbReference type="GO" id="GO:0005886">
    <property type="term" value="C:plasma membrane"/>
    <property type="evidence" value="ECO:0007669"/>
    <property type="project" value="UniProtKB-SubCell"/>
</dbReference>
<evidence type="ECO:0000256" key="4">
    <source>
        <dbReference type="ARBA" id="ARBA00022692"/>
    </source>
</evidence>
<keyword evidence="6 10" id="KW-1133">Transmembrane helix</keyword>
<sequence>MSTKQSDIFNVNTFFWKVFALWPGNIPYKYYKYFSFVYLIINFIIYNILLSLNLIYTPKKVELLIPEMLFYFTEVTVAAKILMIFVYRNKIIAIFELINCNEFKGDNSDTKGIIKKDNLIYKRGWITLTLLGNFGFLSLVILPLIASLIWNRKLELPICKYYFLADEFRDKYFKYLHIYQSTAKYGHMMYNVNIDSFLAGLMLIAISQMKVLNYKLTNLKGNTSSREDRKELENAQISKLNACLRHYDIILRYCKSIQDISDVVLFVQFGMGSVIICVTLYGLLLPSIKASRMFMISYVMGILSEILIPSYLGTQVSYESEKLVVAAYDSEWISRSEKFKKSLKIFMERAKTPIVLTGLKLFPLSLTTFIWVIRTAYSFLTLVRNVQDRQEGKV</sequence>
<dbReference type="AlphaFoldDB" id="A0A6J1WF59"/>
<evidence type="ECO:0000256" key="8">
    <source>
        <dbReference type="ARBA" id="ARBA00023170"/>
    </source>
</evidence>
<evidence type="ECO:0000256" key="2">
    <source>
        <dbReference type="ARBA" id="ARBA00022475"/>
    </source>
</evidence>
<evidence type="ECO:0000256" key="6">
    <source>
        <dbReference type="ARBA" id="ARBA00022989"/>
    </source>
</evidence>
<evidence type="ECO:0000256" key="7">
    <source>
        <dbReference type="ARBA" id="ARBA00023136"/>
    </source>
</evidence>
<evidence type="ECO:0000256" key="3">
    <source>
        <dbReference type="ARBA" id="ARBA00022606"/>
    </source>
</evidence>
<evidence type="ECO:0000313" key="12">
    <source>
        <dbReference type="RefSeq" id="XP_026749143.2"/>
    </source>
</evidence>
<keyword evidence="2" id="KW-1003">Cell membrane</keyword>
<proteinExistence type="inferred from homology"/>
<dbReference type="InterPro" id="IPR004117">
    <property type="entry name" value="7tm6_olfct_rcpt"/>
</dbReference>
<dbReference type="RefSeq" id="XP_026749143.2">
    <property type="nucleotide sequence ID" value="XM_026893342.2"/>
</dbReference>
<name>A0A6J1WF59_GALME</name>
<protein>
    <recommendedName>
        <fullName evidence="10">Odorant receptor</fullName>
    </recommendedName>
</protein>
<feature type="transmembrane region" description="Helical" evidence="10">
    <location>
        <begin position="36"/>
        <end position="56"/>
    </location>
</feature>
<keyword evidence="5 10" id="KW-0552">Olfaction</keyword>
<dbReference type="GO" id="GO:0004984">
    <property type="term" value="F:olfactory receptor activity"/>
    <property type="evidence" value="ECO:0007669"/>
    <property type="project" value="InterPro"/>
</dbReference>
<evidence type="ECO:0000256" key="1">
    <source>
        <dbReference type="ARBA" id="ARBA00004651"/>
    </source>
</evidence>
<keyword evidence="7 10" id="KW-0472">Membrane</keyword>
<keyword evidence="11" id="KW-1185">Reference proteome</keyword>
<organism evidence="11 12">
    <name type="scientific">Galleria mellonella</name>
    <name type="common">Greater wax moth</name>
    <dbReference type="NCBI Taxonomy" id="7137"/>
    <lineage>
        <taxon>Eukaryota</taxon>
        <taxon>Metazoa</taxon>
        <taxon>Ecdysozoa</taxon>
        <taxon>Arthropoda</taxon>
        <taxon>Hexapoda</taxon>
        <taxon>Insecta</taxon>
        <taxon>Pterygota</taxon>
        <taxon>Neoptera</taxon>
        <taxon>Endopterygota</taxon>
        <taxon>Lepidoptera</taxon>
        <taxon>Glossata</taxon>
        <taxon>Ditrysia</taxon>
        <taxon>Pyraloidea</taxon>
        <taxon>Pyralidae</taxon>
        <taxon>Galleriinae</taxon>
        <taxon>Galleria</taxon>
    </lineage>
</organism>
<dbReference type="GeneID" id="113509915"/>
<dbReference type="GO" id="GO:0007165">
    <property type="term" value="P:signal transduction"/>
    <property type="evidence" value="ECO:0007669"/>
    <property type="project" value="UniProtKB-KW"/>
</dbReference>
<comment type="similarity">
    <text evidence="10">Belongs to the insect chemoreceptor superfamily. Heteromeric odorant receptor channel (TC 1.A.69) family.</text>
</comment>
<keyword evidence="4 10" id="KW-0812">Transmembrane</keyword>
<comment type="subcellular location">
    <subcellularLocation>
        <location evidence="1 10">Cell membrane</location>
        <topology evidence="1 10">Multi-pass membrane protein</topology>
    </subcellularLocation>
</comment>
<feature type="transmembrane region" description="Helical" evidence="10">
    <location>
        <begin position="68"/>
        <end position="87"/>
    </location>
</feature>
<dbReference type="KEGG" id="gmw:113509915"/>
<feature type="transmembrane region" description="Helical" evidence="10">
    <location>
        <begin position="354"/>
        <end position="373"/>
    </location>
</feature>
<dbReference type="PANTHER" id="PTHR21137">
    <property type="entry name" value="ODORANT RECEPTOR"/>
    <property type="match status" value="1"/>
</dbReference>
<reference evidence="12" key="1">
    <citation type="submission" date="2025-08" db="UniProtKB">
        <authorList>
            <consortium name="RefSeq"/>
        </authorList>
    </citation>
    <scope>IDENTIFICATION</scope>
    <source>
        <tissue evidence="12">Whole larvae</tissue>
    </source>
</reference>
<keyword evidence="3 10" id="KW-0716">Sensory transduction</keyword>
<feature type="transmembrane region" description="Helical" evidence="10">
    <location>
        <begin position="125"/>
        <end position="150"/>
    </location>
</feature>
<dbReference type="FunCoup" id="A0A6J1WF59">
    <property type="interactions" value="35"/>
</dbReference>
<evidence type="ECO:0000256" key="9">
    <source>
        <dbReference type="ARBA" id="ARBA00023224"/>
    </source>
</evidence>
<dbReference type="Proteomes" id="UP001652740">
    <property type="component" value="Unplaced"/>
</dbReference>
<comment type="caution">
    <text evidence="10">Lacks conserved residue(s) required for the propagation of feature annotation.</text>
</comment>